<proteinExistence type="predicted"/>
<sequence>MSILRKIGSRDARTGGVENESKTSSTEDPVASPSAVKQGSKNCLHPQNCRSSFGTTNFWMIQKTRQPSRTHYSRTIAKTPAFKRVSRKYKRVWPRFAPDTEPATAFTTAPRSNPQHHIRAHQEFPTLVLLASRPKARDEPAHRPHRSHSRPTLGPGEVIVAAKTGYLREPTRQLPTNEGRICGVSPKHSQEDWCGYSLVAPIAHPVPVGAVVPKFYGDHVPVMEDVEREKQETVRVRKETKRMKRKKREEGKKPAAQAGTAQVAKAEGAEVSKAEDEDSGATSEDDVAPEETVPAEDAQPSKGQAQDDGDDDEVEVSKDDAGEYDDIDELAAFRYFQMGASYEVWHQQSPFSSLENAAIRLGTPDKRSECYSSRSTPAPRGIHPKLVSRARQPGPLTVPPLSFRIINHGRGEYWQHKLGDLSENAK</sequence>
<comment type="caution">
    <text evidence="2">The sequence shown here is derived from an EMBL/GenBank/DDBJ whole genome shotgun (WGS) entry which is preliminary data.</text>
</comment>
<keyword evidence="3" id="KW-1185">Reference proteome</keyword>
<evidence type="ECO:0000256" key="1">
    <source>
        <dbReference type="SAM" id="MobiDB-lite"/>
    </source>
</evidence>
<protein>
    <submittedName>
        <fullName evidence="2">Uncharacterized protein</fullName>
    </submittedName>
</protein>
<feature type="compositionally biased region" description="Basic residues" evidence="1">
    <location>
        <begin position="238"/>
        <end position="247"/>
    </location>
</feature>
<reference evidence="2 3" key="1">
    <citation type="journal article" date="2024" name="J Genomics">
        <title>Draft genome sequencing and assembly of Favolaschia claudopus CIRM-BRFM 2984 isolated from oak limbs.</title>
        <authorList>
            <person name="Navarro D."/>
            <person name="Drula E."/>
            <person name="Chaduli D."/>
            <person name="Cazenave R."/>
            <person name="Ahrendt S."/>
            <person name="Wang J."/>
            <person name="Lipzen A."/>
            <person name="Daum C."/>
            <person name="Barry K."/>
            <person name="Grigoriev I.V."/>
            <person name="Favel A."/>
            <person name="Rosso M.N."/>
            <person name="Martin F."/>
        </authorList>
    </citation>
    <scope>NUCLEOTIDE SEQUENCE [LARGE SCALE GENOMIC DNA]</scope>
    <source>
        <strain evidence="2 3">CIRM-BRFM 2984</strain>
    </source>
</reference>
<feature type="compositionally biased region" description="Low complexity" evidence="1">
    <location>
        <begin position="255"/>
        <end position="266"/>
    </location>
</feature>
<dbReference type="AlphaFoldDB" id="A0AAW0B035"/>
<evidence type="ECO:0000313" key="3">
    <source>
        <dbReference type="Proteomes" id="UP001362999"/>
    </source>
</evidence>
<accession>A0AAW0B035</accession>
<name>A0AAW0B035_9AGAR</name>
<evidence type="ECO:0000313" key="2">
    <source>
        <dbReference type="EMBL" id="KAK7018442.1"/>
    </source>
</evidence>
<feature type="region of interest" description="Disordered" evidence="1">
    <location>
        <begin position="229"/>
        <end position="323"/>
    </location>
</feature>
<dbReference type="EMBL" id="JAWWNJ010000046">
    <property type="protein sequence ID" value="KAK7018442.1"/>
    <property type="molecule type" value="Genomic_DNA"/>
</dbReference>
<feature type="region of interest" description="Disordered" evidence="1">
    <location>
        <begin position="1"/>
        <end position="43"/>
    </location>
</feature>
<feature type="region of interest" description="Disordered" evidence="1">
    <location>
        <begin position="135"/>
        <end position="154"/>
    </location>
</feature>
<feature type="region of interest" description="Disordered" evidence="1">
    <location>
        <begin position="365"/>
        <end position="385"/>
    </location>
</feature>
<feature type="compositionally biased region" description="Acidic residues" evidence="1">
    <location>
        <begin position="275"/>
        <end position="289"/>
    </location>
</feature>
<dbReference type="Proteomes" id="UP001362999">
    <property type="component" value="Unassembled WGS sequence"/>
</dbReference>
<organism evidence="2 3">
    <name type="scientific">Favolaschia claudopus</name>
    <dbReference type="NCBI Taxonomy" id="2862362"/>
    <lineage>
        <taxon>Eukaryota</taxon>
        <taxon>Fungi</taxon>
        <taxon>Dikarya</taxon>
        <taxon>Basidiomycota</taxon>
        <taxon>Agaricomycotina</taxon>
        <taxon>Agaricomycetes</taxon>
        <taxon>Agaricomycetidae</taxon>
        <taxon>Agaricales</taxon>
        <taxon>Marasmiineae</taxon>
        <taxon>Mycenaceae</taxon>
        <taxon>Favolaschia</taxon>
    </lineage>
</organism>
<gene>
    <name evidence="2" type="ORF">R3P38DRAFT_3274523</name>
</gene>